<dbReference type="AlphaFoldDB" id="A0A1N6WN32"/>
<evidence type="ECO:0000313" key="2">
    <source>
        <dbReference type="Proteomes" id="UP000185841"/>
    </source>
</evidence>
<evidence type="ECO:0000313" key="1">
    <source>
        <dbReference type="EMBL" id="SIQ91456.1"/>
    </source>
</evidence>
<organism evidence="1 2">
    <name type="scientific">Aquipseudomonas alcaligenes</name>
    <name type="common">Pseudomonas alcaligenes</name>
    <dbReference type="NCBI Taxonomy" id="43263"/>
    <lineage>
        <taxon>Bacteria</taxon>
        <taxon>Pseudomonadati</taxon>
        <taxon>Pseudomonadota</taxon>
        <taxon>Gammaproteobacteria</taxon>
        <taxon>Pseudomonadales</taxon>
        <taxon>Pseudomonadaceae</taxon>
        <taxon>Aquipseudomonas</taxon>
    </lineage>
</organism>
<sequence>MTSKTAAAILGLSVVAASATYSVPLWINEFNNQNIIETTVGSVRLGKIYNENLKAKLVIKNSENGDIFIEVDEDADRIYKEAVQRLEQLVEASNKDVKKAEDKLTVGSASFKQGMTVTLNIYAAYRSEFQPVYSLMLDETVTTAGVGARVNRVLQQAQEHCDKAVKLFQSEGKLLKVKKVAS</sequence>
<name>A0A1N6WN32_AQUAC</name>
<dbReference type="RefSeq" id="WP_076428813.1">
    <property type="nucleotide sequence ID" value="NZ_FTMP01000010.1"/>
</dbReference>
<dbReference type="Proteomes" id="UP000185841">
    <property type="component" value="Unassembled WGS sequence"/>
</dbReference>
<proteinExistence type="predicted"/>
<gene>
    <name evidence="1" type="ORF">SAMN05878282_11081</name>
</gene>
<protein>
    <submittedName>
        <fullName evidence="1">Uncharacterized protein</fullName>
    </submittedName>
</protein>
<accession>A0A1N6WN32</accession>
<dbReference type="EMBL" id="FTMP01000010">
    <property type="protein sequence ID" value="SIQ91456.1"/>
    <property type="molecule type" value="Genomic_DNA"/>
</dbReference>
<reference evidence="1 2" key="1">
    <citation type="submission" date="2017-01" db="EMBL/GenBank/DDBJ databases">
        <authorList>
            <person name="Mah S.A."/>
            <person name="Swanson W.J."/>
            <person name="Moy G.W."/>
            <person name="Vacquier V.D."/>
        </authorList>
    </citation>
    <scope>NUCLEOTIDE SEQUENCE [LARGE SCALE GENOMIC DNA]</scope>
    <source>
        <strain evidence="1 2">RU36E</strain>
    </source>
</reference>